<gene>
    <name evidence="2" type="ORF">SAMN06265220_104251</name>
</gene>
<evidence type="ECO:0000313" key="3">
    <source>
        <dbReference type="Proteomes" id="UP000319267"/>
    </source>
</evidence>
<protein>
    <submittedName>
        <fullName evidence="2">Uncharacterized protein</fullName>
    </submittedName>
</protein>
<feature type="transmembrane region" description="Helical" evidence="1">
    <location>
        <begin position="132"/>
        <end position="153"/>
    </location>
</feature>
<proteinExistence type="predicted"/>
<keyword evidence="1" id="KW-0472">Membrane</keyword>
<keyword evidence="1" id="KW-0812">Transmembrane</keyword>
<organism evidence="2 3">
    <name type="scientific">Flavobacterium nitrogenifigens</name>
    <dbReference type="NCBI Taxonomy" id="1617283"/>
    <lineage>
        <taxon>Bacteria</taxon>
        <taxon>Pseudomonadati</taxon>
        <taxon>Bacteroidota</taxon>
        <taxon>Flavobacteriia</taxon>
        <taxon>Flavobacteriales</taxon>
        <taxon>Flavobacteriaceae</taxon>
        <taxon>Flavobacterium</taxon>
    </lineage>
</organism>
<name>A0A521EG56_9FLAO</name>
<evidence type="ECO:0000256" key="1">
    <source>
        <dbReference type="SAM" id="Phobius"/>
    </source>
</evidence>
<feature type="transmembrane region" description="Helical" evidence="1">
    <location>
        <begin position="94"/>
        <end position="112"/>
    </location>
</feature>
<evidence type="ECO:0000313" key="2">
    <source>
        <dbReference type="EMBL" id="SMO82868.1"/>
    </source>
</evidence>
<dbReference type="Proteomes" id="UP000319267">
    <property type="component" value="Unassembled WGS sequence"/>
</dbReference>
<sequence>MKKLNIAALFIQFLGMIFFINGIFQLRLYTVADKIILIRNQFHFQKQKNWNKLFPTNEDVLNFWPSVYIWIFFALLIGVLYIAYLNWKSKLSSINTILLAIALYVLLRLKFFRKEIFSAFFRPIRVLLSDDLATQCLIEGVIFTVIGVSIIYLSANSKLFTLSGETIES</sequence>
<feature type="transmembrane region" description="Helical" evidence="1">
    <location>
        <begin position="67"/>
        <end position="87"/>
    </location>
</feature>
<reference evidence="2 3" key="1">
    <citation type="submission" date="2017-05" db="EMBL/GenBank/DDBJ databases">
        <authorList>
            <person name="Varghese N."/>
            <person name="Submissions S."/>
        </authorList>
    </citation>
    <scope>NUCLEOTIDE SEQUENCE [LARGE SCALE GENOMIC DNA]</scope>
    <source>
        <strain evidence="2 3">DSM 29982</strain>
    </source>
</reference>
<dbReference type="RefSeq" id="WP_111380005.1">
    <property type="nucleotide sequence ID" value="NZ_CP043612.1"/>
</dbReference>
<feature type="transmembrane region" description="Helical" evidence="1">
    <location>
        <begin position="7"/>
        <end position="24"/>
    </location>
</feature>
<accession>A0A521EG56</accession>
<dbReference type="OrthoDB" id="1359623at2"/>
<dbReference type="EMBL" id="FXTQ01000004">
    <property type="protein sequence ID" value="SMO82868.1"/>
    <property type="molecule type" value="Genomic_DNA"/>
</dbReference>
<keyword evidence="1" id="KW-1133">Transmembrane helix</keyword>
<dbReference type="AlphaFoldDB" id="A0A521EG56"/>
<keyword evidence="3" id="KW-1185">Reference proteome</keyword>